<evidence type="ECO:0000313" key="2">
    <source>
        <dbReference type="EMBL" id="SDH35394.1"/>
    </source>
</evidence>
<accession>A0A1G8BQK8</accession>
<sequence length="148" mass="16052">MSDDSIAGPESARAGLGFTVPSRSDGWPDLLGRRPLTRDERAELRRALDAEPEPGSTDTVPDSPFLVYLTVDGLDREGDPRKAMRLRGRILAAARSAAEQRRTTFHATETTVTVGIYGTDAAARITVLRTALAALVTKHVLAARDEPW</sequence>
<organism evidence="2 3">
    <name type="scientific">Nonomuraea jiangxiensis</name>
    <dbReference type="NCBI Taxonomy" id="633440"/>
    <lineage>
        <taxon>Bacteria</taxon>
        <taxon>Bacillati</taxon>
        <taxon>Actinomycetota</taxon>
        <taxon>Actinomycetes</taxon>
        <taxon>Streptosporangiales</taxon>
        <taxon>Streptosporangiaceae</taxon>
        <taxon>Nonomuraea</taxon>
    </lineage>
</organism>
<dbReference type="Proteomes" id="UP000199202">
    <property type="component" value="Unassembled WGS sequence"/>
</dbReference>
<gene>
    <name evidence="2" type="ORF">SAMN05421869_10292</name>
</gene>
<proteinExistence type="predicted"/>
<dbReference type="RefSeq" id="WP_090929341.1">
    <property type="nucleotide sequence ID" value="NZ_FNDJ01000002.1"/>
</dbReference>
<feature type="compositionally biased region" description="Basic and acidic residues" evidence="1">
    <location>
        <begin position="36"/>
        <end position="49"/>
    </location>
</feature>
<protein>
    <recommendedName>
        <fullName evidence="4">GGDEF domain-containing protein, diguanylate cyclase (C-di-GMP synthetase) or its enzymatically inactive variants</fullName>
    </recommendedName>
</protein>
<evidence type="ECO:0000256" key="1">
    <source>
        <dbReference type="SAM" id="MobiDB-lite"/>
    </source>
</evidence>
<evidence type="ECO:0000313" key="3">
    <source>
        <dbReference type="Proteomes" id="UP000199202"/>
    </source>
</evidence>
<evidence type="ECO:0008006" key="4">
    <source>
        <dbReference type="Google" id="ProtNLM"/>
    </source>
</evidence>
<keyword evidence="3" id="KW-1185">Reference proteome</keyword>
<feature type="region of interest" description="Disordered" evidence="1">
    <location>
        <begin position="1"/>
        <end position="62"/>
    </location>
</feature>
<dbReference type="EMBL" id="FNDJ01000002">
    <property type="protein sequence ID" value="SDH35394.1"/>
    <property type="molecule type" value="Genomic_DNA"/>
</dbReference>
<reference evidence="2 3" key="1">
    <citation type="submission" date="2016-10" db="EMBL/GenBank/DDBJ databases">
        <authorList>
            <person name="de Groot N.N."/>
        </authorList>
    </citation>
    <scope>NUCLEOTIDE SEQUENCE [LARGE SCALE GENOMIC DNA]</scope>
    <source>
        <strain evidence="2 3">CGMCC 4.6533</strain>
    </source>
</reference>
<name>A0A1G8BQK8_9ACTN</name>
<dbReference type="OrthoDB" id="3530581at2"/>
<dbReference type="AlphaFoldDB" id="A0A1G8BQK8"/>